<keyword evidence="1" id="KW-0472">Membrane</keyword>
<gene>
    <name evidence="2" type="ORF">SAMN06295909_1404</name>
</gene>
<keyword evidence="1" id="KW-1133">Transmembrane helix</keyword>
<proteinExistence type="predicted"/>
<evidence type="ECO:0000256" key="1">
    <source>
        <dbReference type="SAM" id="Phobius"/>
    </source>
</evidence>
<evidence type="ECO:0008006" key="4">
    <source>
        <dbReference type="Google" id="ProtNLM"/>
    </source>
</evidence>
<dbReference type="EMBL" id="FXWJ01000002">
    <property type="protein sequence ID" value="SMQ66999.1"/>
    <property type="molecule type" value="Genomic_DNA"/>
</dbReference>
<keyword evidence="1" id="KW-0812">Transmembrane</keyword>
<feature type="transmembrane region" description="Helical" evidence="1">
    <location>
        <begin position="43"/>
        <end position="67"/>
    </location>
</feature>
<reference evidence="2 3" key="1">
    <citation type="submission" date="2017-04" db="EMBL/GenBank/DDBJ databases">
        <authorList>
            <person name="Varghese N."/>
            <person name="Submissions S."/>
        </authorList>
    </citation>
    <scope>NUCLEOTIDE SEQUENCE [LARGE SCALE GENOMIC DNA]</scope>
    <source>
        <strain evidence="2 3">VKM Ac-1784</strain>
    </source>
</reference>
<protein>
    <recommendedName>
        <fullName evidence="4">Integral membrane protein</fullName>
    </recommendedName>
</protein>
<keyword evidence="3" id="KW-1185">Reference proteome</keyword>
<feature type="transmembrane region" description="Helical" evidence="1">
    <location>
        <begin position="79"/>
        <end position="102"/>
    </location>
</feature>
<organism evidence="2 3">
    <name type="scientific">Plantibacter elymi</name>
    <name type="common">nom. nud.</name>
    <dbReference type="NCBI Taxonomy" id="199708"/>
    <lineage>
        <taxon>Bacteria</taxon>
        <taxon>Bacillati</taxon>
        <taxon>Actinomycetota</taxon>
        <taxon>Actinomycetes</taxon>
        <taxon>Micrococcales</taxon>
        <taxon>Microbacteriaceae</taxon>
        <taxon>Plantibacter</taxon>
    </lineage>
</organism>
<name>A0ABY1RAT8_9MICO</name>
<accession>A0ABY1RAT8</accession>
<evidence type="ECO:0000313" key="2">
    <source>
        <dbReference type="EMBL" id="SMQ66999.1"/>
    </source>
</evidence>
<sequence>MGERIITSLGTTNLGGFLLKTIPDITPKAGPGSKAAQDLAGNILFVVLILCGIGVLLAAACIALGWLIKNGALKSVGIAGVLCSVAAAAIAAGTTALINFGVGLQIV</sequence>
<dbReference type="RefSeq" id="WP_133059946.1">
    <property type="nucleotide sequence ID" value="NZ_FXWJ01000002.1"/>
</dbReference>
<comment type="caution">
    <text evidence="2">The sequence shown here is derived from an EMBL/GenBank/DDBJ whole genome shotgun (WGS) entry which is preliminary data.</text>
</comment>
<evidence type="ECO:0000313" key="3">
    <source>
        <dbReference type="Proteomes" id="UP000194464"/>
    </source>
</evidence>
<dbReference type="Proteomes" id="UP000194464">
    <property type="component" value="Unassembled WGS sequence"/>
</dbReference>